<feature type="compositionally biased region" description="Low complexity" evidence="1">
    <location>
        <begin position="95"/>
        <end position="120"/>
    </location>
</feature>
<reference evidence="4 5" key="1">
    <citation type="submission" date="2021-03" db="EMBL/GenBank/DDBJ databases">
        <title>Genomic Encyclopedia of Type Strains, Phase IV (KMG-IV): sequencing the most valuable type-strain genomes for metagenomic binning, comparative biology and taxonomic classification.</title>
        <authorList>
            <person name="Goeker M."/>
        </authorList>
    </citation>
    <scope>NUCLEOTIDE SEQUENCE [LARGE SCALE GENOMIC DNA]</scope>
    <source>
        <strain evidence="4 5">DSM 21292</strain>
    </source>
</reference>
<accession>A0ABS4RQT3</accession>
<dbReference type="EMBL" id="JAGIKV010000005">
    <property type="protein sequence ID" value="MBP2245059.1"/>
    <property type="molecule type" value="Genomic_DNA"/>
</dbReference>
<keyword evidence="2" id="KW-0732">Signal</keyword>
<feature type="region of interest" description="Disordered" evidence="1">
    <location>
        <begin position="90"/>
        <end position="122"/>
    </location>
</feature>
<dbReference type="Pfam" id="PF07833">
    <property type="entry name" value="Cu_amine_oxidN1"/>
    <property type="match status" value="1"/>
</dbReference>
<sequence>MKSKKWLIAAGVFGMVLTGSAGVYAGTQLETIKAYLNHGLAIEVNGQKFTPTGDQGKKLAPITYQGSTYLPVRSIADALKTEVKYDSQNNKVSIGSSSSSGGSTSSGNSGSTSPSTGTNTQAAGVKSKYLPADFPLPKDAKATSLIESNVGGNDKKVLLTYTTKETLLAVGTSYKDYYQTKNLSQNTQDIQADGFSIVGREDGKYAVTITGSVSATNKDLNEITVVWGEE</sequence>
<gene>
    <name evidence="4" type="ORF">J2Z28_001675</name>
</gene>
<organism evidence="4 5">
    <name type="scientific">Paenibacillus xylanexedens</name>
    <dbReference type="NCBI Taxonomy" id="528191"/>
    <lineage>
        <taxon>Bacteria</taxon>
        <taxon>Bacillati</taxon>
        <taxon>Bacillota</taxon>
        <taxon>Bacilli</taxon>
        <taxon>Bacillales</taxon>
        <taxon>Paenibacillaceae</taxon>
        <taxon>Paenibacillus</taxon>
    </lineage>
</organism>
<dbReference type="Proteomes" id="UP000810207">
    <property type="component" value="Unassembled WGS sequence"/>
</dbReference>
<feature type="chain" id="PRO_5047408443" description="Copper amine oxidase-like N-terminal domain-containing protein" evidence="2">
    <location>
        <begin position="26"/>
        <end position="230"/>
    </location>
</feature>
<evidence type="ECO:0000313" key="5">
    <source>
        <dbReference type="Proteomes" id="UP000810207"/>
    </source>
</evidence>
<comment type="caution">
    <text evidence="4">The sequence shown here is derived from an EMBL/GenBank/DDBJ whole genome shotgun (WGS) entry which is preliminary data.</text>
</comment>
<evidence type="ECO:0000259" key="3">
    <source>
        <dbReference type="Pfam" id="PF07833"/>
    </source>
</evidence>
<dbReference type="InterPro" id="IPR012854">
    <property type="entry name" value="Cu_amine_oxidase-like_N"/>
</dbReference>
<feature type="domain" description="Copper amine oxidase-like N-terminal" evidence="3">
    <location>
        <begin position="58"/>
        <end position="94"/>
    </location>
</feature>
<dbReference type="RefSeq" id="WP_211081859.1">
    <property type="nucleotide sequence ID" value="NZ_CBCSLC010000016.1"/>
</dbReference>
<keyword evidence="5" id="KW-1185">Reference proteome</keyword>
<feature type="signal peptide" evidence="2">
    <location>
        <begin position="1"/>
        <end position="25"/>
    </location>
</feature>
<name>A0ABS4RQT3_PAEXY</name>
<evidence type="ECO:0000313" key="4">
    <source>
        <dbReference type="EMBL" id="MBP2245059.1"/>
    </source>
</evidence>
<protein>
    <recommendedName>
        <fullName evidence="3">Copper amine oxidase-like N-terminal domain-containing protein</fullName>
    </recommendedName>
</protein>
<evidence type="ECO:0000256" key="2">
    <source>
        <dbReference type="SAM" id="SignalP"/>
    </source>
</evidence>
<evidence type="ECO:0000256" key="1">
    <source>
        <dbReference type="SAM" id="MobiDB-lite"/>
    </source>
</evidence>
<proteinExistence type="predicted"/>